<dbReference type="Proteomes" id="UP000253570">
    <property type="component" value="Unassembled WGS sequence"/>
</dbReference>
<dbReference type="InterPro" id="IPR015797">
    <property type="entry name" value="NUDIX_hydrolase-like_dom_sf"/>
</dbReference>
<dbReference type="PRINTS" id="PR00502">
    <property type="entry name" value="NUDIXFAMILY"/>
</dbReference>
<organism evidence="3 4">
    <name type="scientific">PS1 clade bacterium</name>
    <dbReference type="NCBI Taxonomy" id="2175152"/>
    <lineage>
        <taxon>Bacteria</taxon>
        <taxon>Pseudomonadati</taxon>
        <taxon>Pseudomonadota</taxon>
        <taxon>Alphaproteobacteria</taxon>
        <taxon>PS1 clade</taxon>
    </lineage>
</organism>
<evidence type="ECO:0000313" key="4">
    <source>
        <dbReference type="Proteomes" id="UP000253570"/>
    </source>
</evidence>
<dbReference type="Pfam" id="PF00293">
    <property type="entry name" value="NUDIX"/>
    <property type="match status" value="1"/>
</dbReference>
<dbReference type="SUPFAM" id="SSF55811">
    <property type="entry name" value="Nudix"/>
    <property type="match status" value="1"/>
</dbReference>
<accession>A0A368DQP4</accession>
<dbReference type="Gene3D" id="3.90.79.10">
    <property type="entry name" value="Nucleoside Triphosphate Pyrophosphohydrolase"/>
    <property type="match status" value="1"/>
</dbReference>
<dbReference type="GO" id="GO:0016787">
    <property type="term" value="F:hydrolase activity"/>
    <property type="evidence" value="ECO:0007669"/>
    <property type="project" value="UniProtKB-KW"/>
</dbReference>
<dbReference type="PANTHER" id="PTHR43736">
    <property type="entry name" value="ADP-RIBOSE PYROPHOSPHATASE"/>
    <property type="match status" value="1"/>
</dbReference>
<keyword evidence="1" id="KW-0378">Hydrolase</keyword>
<dbReference type="InterPro" id="IPR000086">
    <property type="entry name" value="NUDIX_hydrolase_dom"/>
</dbReference>
<comment type="caution">
    <text evidence="3">The sequence shown here is derived from an EMBL/GenBank/DDBJ whole genome shotgun (WGS) entry which is preliminary data.</text>
</comment>
<dbReference type="InterPro" id="IPR020476">
    <property type="entry name" value="Nudix_hydrolase"/>
</dbReference>
<sequence length="142" mass="16111">MLRNNIKREYPDRPISAVAGVVIHNNSVLLVKKSNLEDIWSFPGGAIEIGETLHEALTREILEETSIIIKVGDQIENINVIRKDTNHKIKIHYVLSFYECAYISGRPQFGDDVVAAEWHQINKINEIKLIDGASRILKICGY</sequence>
<dbReference type="EMBL" id="QOQD01000003">
    <property type="protein sequence ID" value="RCL74157.1"/>
    <property type="molecule type" value="Genomic_DNA"/>
</dbReference>
<name>A0A368DQP4_9PROT</name>
<dbReference type="PROSITE" id="PS51462">
    <property type="entry name" value="NUDIX"/>
    <property type="match status" value="1"/>
</dbReference>
<evidence type="ECO:0000256" key="1">
    <source>
        <dbReference type="ARBA" id="ARBA00022801"/>
    </source>
</evidence>
<dbReference type="PANTHER" id="PTHR43736:SF1">
    <property type="entry name" value="DIHYDRONEOPTERIN TRIPHOSPHATE DIPHOSPHATASE"/>
    <property type="match status" value="1"/>
</dbReference>
<evidence type="ECO:0000313" key="3">
    <source>
        <dbReference type="EMBL" id="RCL74157.1"/>
    </source>
</evidence>
<gene>
    <name evidence="3" type="ORF">DBW71_01785</name>
</gene>
<feature type="domain" description="Nudix hydrolase" evidence="2">
    <location>
        <begin position="13"/>
        <end position="142"/>
    </location>
</feature>
<protein>
    <submittedName>
        <fullName evidence="3">NUDIX domain-containing protein</fullName>
    </submittedName>
</protein>
<dbReference type="AlphaFoldDB" id="A0A368DQP4"/>
<proteinExistence type="predicted"/>
<dbReference type="CDD" id="cd04673">
    <property type="entry name" value="NUDIX_ADPRase"/>
    <property type="match status" value="1"/>
</dbReference>
<evidence type="ECO:0000259" key="2">
    <source>
        <dbReference type="PROSITE" id="PS51462"/>
    </source>
</evidence>
<reference evidence="3 4" key="1">
    <citation type="journal article" date="2018" name="Microbiome">
        <title>Fine metagenomic profile of the Mediterranean stratified and mixed water columns revealed by assembly and recruitment.</title>
        <authorList>
            <person name="Haro-Moreno J.M."/>
            <person name="Lopez-Perez M."/>
            <person name="De La Torre J.R."/>
            <person name="Picazo A."/>
            <person name="Camacho A."/>
            <person name="Rodriguez-Valera F."/>
        </authorList>
    </citation>
    <scope>NUCLEOTIDE SEQUENCE [LARGE SCALE GENOMIC DNA]</scope>
    <source>
        <strain evidence="3">MED-G57</strain>
    </source>
</reference>